<dbReference type="EMBL" id="JAFIRN010000003">
    <property type="protein sequence ID" value="KAG5852573.1"/>
    <property type="molecule type" value="Genomic_DNA"/>
</dbReference>
<accession>A0A9D3MRA7</accession>
<evidence type="ECO:0000259" key="1">
    <source>
        <dbReference type="PROSITE" id="PS50835"/>
    </source>
</evidence>
<protein>
    <recommendedName>
        <fullName evidence="1">Ig-like domain-containing protein</fullName>
    </recommendedName>
</protein>
<dbReference type="InterPro" id="IPR013783">
    <property type="entry name" value="Ig-like_fold"/>
</dbReference>
<feature type="non-terminal residue" evidence="2">
    <location>
        <position position="83"/>
    </location>
</feature>
<dbReference type="PROSITE" id="PS50835">
    <property type="entry name" value="IG_LIKE"/>
    <property type="match status" value="1"/>
</dbReference>
<feature type="domain" description="Ig-like" evidence="1">
    <location>
        <begin position="1"/>
        <end position="58"/>
    </location>
</feature>
<dbReference type="Gene3D" id="2.60.40.10">
    <property type="entry name" value="Immunoglobulins"/>
    <property type="match status" value="1"/>
</dbReference>
<dbReference type="AlphaFoldDB" id="A0A9D3MRA7"/>
<reference evidence="2" key="1">
    <citation type="submission" date="2021-01" db="EMBL/GenBank/DDBJ databases">
        <title>A chromosome-scale assembly of European eel, Anguilla anguilla.</title>
        <authorList>
            <person name="Henkel C."/>
            <person name="Jong-Raadsen S.A."/>
            <person name="Dufour S."/>
            <person name="Weltzien F.-A."/>
            <person name="Palstra A.P."/>
            <person name="Pelster B."/>
            <person name="Spaink H.P."/>
            <person name="Van Den Thillart G.E."/>
            <person name="Jansen H."/>
            <person name="Zahm M."/>
            <person name="Klopp C."/>
            <person name="Cedric C."/>
            <person name="Louis A."/>
            <person name="Berthelot C."/>
            <person name="Parey E."/>
            <person name="Roest Crollius H."/>
            <person name="Montfort J."/>
            <person name="Robinson-Rechavi M."/>
            <person name="Bucao C."/>
            <person name="Bouchez O."/>
            <person name="Gislard M."/>
            <person name="Lluch J."/>
            <person name="Milhes M."/>
            <person name="Lampietro C."/>
            <person name="Lopez Roques C."/>
            <person name="Donnadieu C."/>
            <person name="Braasch I."/>
            <person name="Desvignes T."/>
            <person name="Postlethwait J."/>
            <person name="Bobe J."/>
            <person name="Guiguen Y."/>
            <person name="Dirks R."/>
        </authorList>
    </citation>
    <scope>NUCLEOTIDE SEQUENCE</scope>
    <source>
        <strain evidence="2">Tag_6206</strain>
        <tissue evidence="2">Liver</tissue>
    </source>
</reference>
<keyword evidence="3" id="KW-1185">Reference proteome</keyword>
<comment type="caution">
    <text evidence="2">The sequence shown here is derived from an EMBL/GenBank/DDBJ whole genome shotgun (WGS) entry which is preliminary data.</text>
</comment>
<gene>
    <name evidence="2" type="ORF">ANANG_G00063880</name>
</gene>
<dbReference type="FunFam" id="2.60.40.10:FF:000022">
    <property type="entry name" value="Cardiac titin"/>
    <property type="match status" value="1"/>
</dbReference>
<organism evidence="2 3">
    <name type="scientific">Anguilla anguilla</name>
    <name type="common">European freshwater eel</name>
    <name type="synonym">Muraena anguilla</name>
    <dbReference type="NCBI Taxonomy" id="7936"/>
    <lineage>
        <taxon>Eukaryota</taxon>
        <taxon>Metazoa</taxon>
        <taxon>Chordata</taxon>
        <taxon>Craniata</taxon>
        <taxon>Vertebrata</taxon>
        <taxon>Euteleostomi</taxon>
        <taxon>Actinopterygii</taxon>
        <taxon>Neopterygii</taxon>
        <taxon>Teleostei</taxon>
        <taxon>Anguilliformes</taxon>
        <taxon>Anguillidae</taxon>
        <taxon>Anguilla</taxon>
    </lineage>
</organism>
<dbReference type="SUPFAM" id="SSF48726">
    <property type="entry name" value="Immunoglobulin"/>
    <property type="match status" value="1"/>
</dbReference>
<name>A0A9D3MRA7_ANGAN</name>
<proteinExistence type="predicted"/>
<dbReference type="CDD" id="cd00096">
    <property type="entry name" value="Ig"/>
    <property type="match status" value="1"/>
</dbReference>
<dbReference type="Proteomes" id="UP001044222">
    <property type="component" value="Unassembled WGS sequence"/>
</dbReference>
<dbReference type="InterPro" id="IPR007110">
    <property type="entry name" value="Ig-like_dom"/>
</dbReference>
<dbReference type="InterPro" id="IPR036179">
    <property type="entry name" value="Ig-like_dom_sf"/>
</dbReference>
<evidence type="ECO:0000313" key="3">
    <source>
        <dbReference type="Proteomes" id="UP001044222"/>
    </source>
</evidence>
<sequence length="83" mass="9314">HRLKWFRGSTEIISGQGCEISLQGSTASLELYNINKSHAGEYTCQIINDAGKENCPVNLFVKEPAHFVKKLRDYAVEKEKCVA</sequence>
<dbReference type="InterPro" id="IPR013098">
    <property type="entry name" value="Ig_I-set"/>
</dbReference>
<evidence type="ECO:0000313" key="2">
    <source>
        <dbReference type="EMBL" id="KAG5852573.1"/>
    </source>
</evidence>
<dbReference type="Pfam" id="PF07679">
    <property type="entry name" value="I-set"/>
    <property type="match status" value="1"/>
</dbReference>